<dbReference type="GO" id="GO:0003924">
    <property type="term" value="F:GTPase activity"/>
    <property type="evidence" value="ECO:0007669"/>
    <property type="project" value="InterPro"/>
</dbReference>
<dbReference type="SUPFAM" id="SSF52540">
    <property type="entry name" value="P-loop containing nucleoside triphosphate hydrolases"/>
    <property type="match status" value="1"/>
</dbReference>
<dbReference type="GO" id="GO:0035099">
    <property type="term" value="P:hemocyte migration"/>
    <property type="evidence" value="ECO:0007669"/>
    <property type="project" value="UniProtKB-ARBA"/>
</dbReference>
<dbReference type="AlphaFoldDB" id="A0AAW1ITA4"/>
<dbReference type="Proteomes" id="UP001458880">
    <property type="component" value="Unassembled WGS sequence"/>
</dbReference>
<gene>
    <name evidence="3" type="ORF">QE152_g34867</name>
</gene>
<dbReference type="EMBL" id="JASPKY010000563">
    <property type="protein sequence ID" value="KAK9692853.1"/>
    <property type="molecule type" value="Genomic_DNA"/>
</dbReference>
<dbReference type="SMART" id="SM00173">
    <property type="entry name" value="RAS"/>
    <property type="match status" value="1"/>
</dbReference>
<proteinExistence type="predicted"/>
<dbReference type="SMART" id="SM00175">
    <property type="entry name" value="RAB"/>
    <property type="match status" value="1"/>
</dbReference>
<protein>
    <submittedName>
        <fullName evidence="3">Ras family</fullName>
    </submittedName>
</protein>
<dbReference type="PANTHER" id="PTHR24072">
    <property type="entry name" value="RHO FAMILY GTPASE"/>
    <property type="match status" value="1"/>
</dbReference>
<keyword evidence="2" id="KW-0342">GTP-binding</keyword>
<evidence type="ECO:0000256" key="2">
    <source>
        <dbReference type="ARBA" id="ARBA00023134"/>
    </source>
</evidence>
<dbReference type="InterPro" id="IPR003578">
    <property type="entry name" value="Small_GTPase_Rho"/>
</dbReference>
<dbReference type="SMART" id="SM00174">
    <property type="entry name" value="RHO"/>
    <property type="match status" value="1"/>
</dbReference>
<dbReference type="Pfam" id="PF00071">
    <property type="entry name" value="Ras"/>
    <property type="match status" value="1"/>
</dbReference>
<dbReference type="GO" id="GO:0035006">
    <property type="term" value="P:melanization defense response"/>
    <property type="evidence" value="ECO:0007669"/>
    <property type="project" value="UniProtKB-ARBA"/>
</dbReference>
<dbReference type="InterPro" id="IPR027417">
    <property type="entry name" value="P-loop_NTPase"/>
</dbReference>
<accession>A0AAW1ITA4</accession>
<organism evidence="3 4">
    <name type="scientific">Popillia japonica</name>
    <name type="common">Japanese beetle</name>
    <dbReference type="NCBI Taxonomy" id="7064"/>
    <lineage>
        <taxon>Eukaryota</taxon>
        <taxon>Metazoa</taxon>
        <taxon>Ecdysozoa</taxon>
        <taxon>Arthropoda</taxon>
        <taxon>Hexapoda</taxon>
        <taxon>Insecta</taxon>
        <taxon>Pterygota</taxon>
        <taxon>Neoptera</taxon>
        <taxon>Endopterygota</taxon>
        <taxon>Coleoptera</taxon>
        <taxon>Polyphaga</taxon>
        <taxon>Scarabaeiformia</taxon>
        <taxon>Scarabaeidae</taxon>
        <taxon>Rutelinae</taxon>
        <taxon>Popillia</taxon>
    </lineage>
</organism>
<evidence type="ECO:0000313" key="4">
    <source>
        <dbReference type="Proteomes" id="UP001458880"/>
    </source>
</evidence>
<dbReference type="GO" id="GO:0005525">
    <property type="term" value="F:GTP binding"/>
    <property type="evidence" value="ECO:0007669"/>
    <property type="project" value="UniProtKB-KW"/>
</dbReference>
<evidence type="ECO:0000256" key="1">
    <source>
        <dbReference type="ARBA" id="ARBA00022741"/>
    </source>
</evidence>
<dbReference type="Gene3D" id="3.40.50.300">
    <property type="entry name" value="P-loop containing nucleotide triphosphate hydrolases"/>
    <property type="match status" value="1"/>
</dbReference>
<keyword evidence="1" id="KW-0547">Nucleotide-binding</keyword>
<name>A0AAW1ITA4_POPJA</name>
<sequence>MNEIKITFVGDSGTGKTSILRALDGYKFDEKCELKKCDTFSKENLYKDTDIFFICFAEDNPISFRNVLVKWYSEIKKVKPKTPVFLICTKYDIKTKQILPQEVLEVKKKIKAVQVICCSAKTGANIKEMCELAIINIFECNSPKSPKSTTLLPKVFFRSNSTI</sequence>
<reference evidence="3 4" key="1">
    <citation type="journal article" date="2024" name="BMC Genomics">
        <title>De novo assembly and annotation of Popillia japonica's genome with initial clues to its potential as an invasive pest.</title>
        <authorList>
            <person name="Cucini C."/>
            <person name="Boschi S."/>
            <person name="Funari R."/>
            <person name="Cardaioli E."/>
            <person name="Iannotti N."/>
            <person name="Marturano G."/>
            <person name="Paoli F."/>
            <person name="Bruttini M."/>
            <person name="Carapelli A."/>
            <person name="Frati F."/>
            <person name="Nardi F."/>
        </authorList>
    </citation>
    <scope>NUCLEOTIDE SEQUENCE [LARGE SCALE GENOMIC DNA]</scope>
    <source>
        <strain evidence="3">DMR45628</strain>
    </source>
</reference>
<dbReference type="GO" id="GO:0003006">
    <property type="term" value="P:developmental process involved in reproduction"/>
    <property type="evidence" value="ECO:0007669"/>
    <property type="project" value="UniProtKB-ARBA"/>
</dbReference>
<evidence type="ECO:0000313" key="3">
    <source>
        <dbReference type="EMBL" id="KAK9692853.1"/>
    </source>
</evidence>
<dbReference type="GO" id="GO:0007264">
    <property type="term" value="P:small GTPase-mediated signal transduction"/>
    <property type="evidence" value="ECO:0007669"/>
    <property type="project" value="InterPro"/>
</dbReference>
<dbReference type="GO" id="GO:0022412">
    <property type="term" value="P:cellular process involved in reproduction in multicellular organism"/>
    <property type="evidence" value="ECO:0007669"/>
    <property type="project" value="UniProtKB-ARBA"/>
</dbReference>
<keyword evidence="4" id="KW-1185">Reference proteome</keyword>
<dbReference type="GO" id="GO:0001667">
    <property type="term" value="P:ameboidal-type cell migration"/>
    <property type="evidence" value="ECO:0007669"/>
    <property type="project" value="UniProtKB-ARBA"/>
</dbReference>
<dbReference type="InterPro" id="IPR001806">
    <property type="entry name" value="Small_GTPase"/>
</dbReference>
<comment type="caution">
    <text evidence="3">The sequence shown here is derived from an EMBL/GenBank/DDBJ whole genome shotgun (WGS) entry which is preliminary data.</text>
</comment>